<evidence type="ECO:0000313" key="1">
    <source>
        <dbReference type="EMBL" id="WNB83669.1"/>
    </source>
</evidence>
<sequence>MDKETNQFDFSLPDGTVDTSNKTINFKETPILLMTFSLGLTMQPNRPITYQYELDGDTLVISARGNNERGVLTTMKMTFKKVTE</sequence>
<organism evidence="1 2">
    <name type="scientific">Streptococcus parasanguinis</name>
    <dbReference type="NCBI Taxonomy" id="1318"/>
    <lineage>
        <taxon>Bacteria</taxon>
        <taxon>Bacillati</taxon>
        <taxon>Bacillota</taxon>
        <taxon>Bacilli</taxon>
        <taxon>Lactobacillales</taxon>
        <taxon>Streptococcaceae</taxon>
        <taxon>Streptococcus</taxon>
    </lineage>
</organism>
<reference evidence="1" key="1">
    <citation type="submission" date="2023-09" db="EMBL/GenBank/DDBJ databases">
        <title>Streptococcus_parasanguinius_hifiasm_complete_genome_Zymo_Research_ D6332.</title>
        <authorList>
            <person name="Damerum A."/>
        </authorList>
    </citation>
    <scope>NUCLEOTIDE SEQUENCE</scope>
    <source>
        <strain evidence="1">B-1756</strain>
    </source>
</reference>
<proteinExistence type="predicted"/>
<dbReference type="EMBL" id="CP133988">
    <property type="protein sequence ID" value="WNB83669.1"/>
    <property type="molecule type" value="Genomic_DNA"/>
</dbReference>
<dbReference type="Proteomes" id="UP001248323">
    <property type="component" value="Chromosome"/>
</dbReference>
<evidence type="ECO:0000313" key="2">
    <source>
        <dbReference type="Proteomes" id="UP001248323"/>
    </source>
</evidence>
<evidence type="ECO:0008006" key="3">
    <source>
        <dbReference type="Google" id="ProtNLM"/>
    </source>
</evidence>
<gene>
    <name evidence="1" type="ORF">RDV49_02090</name>
</gene>
<accession>A0AAX4AY82</accession>
<dbReference type="RefSeq" id="WP_037608216.1">
    <property type="nucleotide sequence ID" value="NZ_CP133988.1"/>
</dbReference>
<protein>
    <recommendedName>
        <fullName evidence="3">Lipocalin-like domain-containing protein</fullName>
    </recommendedName>
</protein>
<dbReference type="AlphaFoldDB" id="A0AAX4AY82"/>
<name>A0AAX4AY82_STRPA</name>